<evidence type="ECO:0008006" key="4">
    <source>
        <dbReference type="Google" id="ProtNLM"/>
    </source>
</evidence>
<name>A0ABR4ISQ6_9EURO</name>
<dbReference type="EMBL" id="JBFXLS010000013">
    <property type="protein sequence ID" value="KAL2830294.1"/>
    <property type="molecule type" value="Genomic_DNA"/>
</dbReference>
<evidence type="ECO:0000256" key="1">
    <source>
        <dbReference type="SAM" id="MobiDB-lite"/>
    </source>
</evidence>
<comment type="caution">
    <text evidence="2">The sequence shown here is derived from an EMBL/GenBank/DDBJ whole genome shotgun (WGS) entry which is preliminary data.</text>
</comment>
<gene>
    <name evidence="2" type="ORF">BDW59DRAFT_158623</name>
</gene>
<feature type="region of interest" description="Disordered" evidence="1">
    <location>
        <begin position="1"/>
        <end position="26"/>
    </location>
</feature>
<feature type="region of interest" description="Disordered" evidence="1">
    <location>
        <begin position="323"/>
        <end position="346"/>
    </location>
</feature>
<reference evidence="2 3" key="1">
    <citation type="submission" date="2024-07" db="EMBL/GenBank/DDBJ databases">
        <title>Section-level genome sequencing and comparative genomics of Aspergillus sections Usti and Cavernicolus.</title>
        <authorList>
            <consortium name="Lawrence Berkeley National Laboratory"/>
            <person name="Nybo J.L."/>
            <person name="Vesth T.C."/>
            <person name="Theobald S."/>
            <person name="Frisvad J.C."/>
            <person name="Larsen T.O."/>
            <person name="Kjaerboelling I."/>
            <person name="Rothschild-Mancinelli K."/>
            <person name="Lyhne E.K."/>
            <person name="Kogle M.E."/>
            <person name="Barry K."/>
            <person name="Clum A."/>
            <person name="Na H."/>
            <person name="Ledsgaard L."/>
            <person name="Lin J."/>
            <person name="Lipzen A."/>
            <person name="Kuo A."/>
            <person name="Riley R."/>
            <person name="Mondo S."/>
            <person name="LaButti K."/>
            <person name="Haridas S."/>
            <person name="Pangalinan J."/>
            <person name="Salamov A.A."/>
            <person name="Simmons B.A."/>
            <person name="Magnuson J.K."/>
            <person name="Chen J."/>
            <person name="Drula E."/>
            <person name="Henrissat B."/>
            <person name="Wiebenga A."/>
            <person name="Lubbers R.J."/>
            <person name="Gomes A.C."/>
            <person name="Makela M.R."/>
            <person name="Stajich J."/>
            <person name="Grigoriev I.V."/>
            <person name="Mortensen U.H."/>
            <person name="De vries R.P."/>
            <person name="Baker S.E."/>
            <person name="Andersen M.R."/>
        </authorList>
    </citation>
    <scope>NUCLEOTIDE SEQUENCE [LARGE SCALE GENOMIC DNA]</scope>
    <source>
        <strain evidence="2 3">CBS 600.67</strain>
    </source>
</reference>
<organism evidence="2 3">
    <name type="scientific">Aspergillus cavernicola</name>
    <dbReference type="NCBI Taxonomy" id="176166"/>
    <lineage>
        <taxon>Eukaryota</taxon>
        <taxon>Fungi</taxon>
        <taxon>Dikarya</taxon>
        <taxon>Ascomycota</taxon>
        <taxon>Pezizomycotina</taxon>
        <taxon>Eurotiomycetes</taxon>
        <taxon>Eurotiomycetidae</taxon>
        <taxon>Eurotiales</taxon>
        <taxon>Aspergillaceae</taxon>
        <taxon>Aspergillus</taxon>
        <taxon>Aspergillus subgen. Nidulantes</taxon>
    </lineage>
</organism>
<accession>A0ABR4ISQ6</accession>
<dbReference type="CDD" id="cd21789">
    <property type="entry name" value="Rad21_Rec8_M_SpRec8p-like"/>
    <property type="match status" value="1"/>
</dbReference>
<dbReference type="Proteomes" id="UP001610335">
    <property type="component" value="Unassembled WGS sequence"/>
</dbReference>
<protein>
    <recommendedName>
        <fullName evidence="4">Rad21/Rec8-like protein C-terminal eukaryotic domain-containing protein</fullName>
    </recommendedName>
</protein>
<evidence type="ECO:0000313" key="3">
    <source>
        <dbReference type="Proteomes" id="UP001610335"/>
    </source>
</evidence>
<evidence type="ECO:0000313" key="2">
    <source>
        <dbReference type="EMBL" id="KAL2830294.1"/>
    </source>
</evidence>
<proteinExistence type="predicted"/>
<keyword evidence="3" id="KW-1185">Reference proteome</keyword>
<sequence>MHDKMRAVLRSTPAGGLDPSAGKARPDQLVLPYDPSFLPENNLPGLVLDVSKLYRLLEADPSQQSSVLLPRTPDISQSALSSNSSLRLNLPSDENLLRDMGGFSSEADMASSVNGGLDFGGLMRSTLNEDGGVLLQPDFEFDEDGNIIELGVRHQSEVRAAQYGNEVRANEMNDFTFDDQPILADEDIEMAITNEPARLTCRALLSGVEGSLGQEPAETEDHNEVTMHQRHRPPKILLSDAHTALRNVELAEMNDEYMHNMAVAAKHKRQNKIPTQAKKKAAYWVFGVGIGSVGAGVGTSRVIHPLHFFSGNELYDCLAPTSAGNKRRLEDDPEANARRVRAREEDDDHMGTIELVDDNNFWNQDVELGRQASPPLDDNSSQMPWNITASVKSSRHGSSAANLFRGFGSVNDFSSCGIPEPAGSSAIGRARKRLTSASPLAGRGFPYDLDRLNGLSIPGHDEDDLEGFDLSQYLEADAIGDTNSNAEAGPSYRSQLALQNSLSESVMDQEGLNFLDFVAAKINLAKSAEDADTSSASNNRITFSTLLPPERTSRAVATHGLMHTLALATKGFLSVRQSAYIDQSSEERGVKYEYGEIFLRLVEV</sequence>